<keyword evidence="2" id="KW-1185">Reference proteome</keyword>
<dbReference type="EMBL" id="BSNN01000002">
    <property type="protein sequence ID" value="GLQ34933.1"/>
    <property type="molecule type" value="Genomic_DNA"/>
</dbReference>
<evidence type="ECO:0008006" key="3">
    <source>
        <dbReference type="Google" id="ProtNLM"/>
    </source>
</evidence>
<dbReference type="Proteomes" id="UP001156694">
    <property type="component" value="Unassembled WGS sequence"/>
</dbReference>
<gene>
    <name evidence="1" type="ORF">GCM10007939_12160</name>
</gene>
<proteinExistence type="predicted"/>
<accession>A0ABQ5VV17</accession>
<protein>
    <recommendedName>
        <fullName evidence="3">DUF1800 domain-containing protein</fullName>
    </recommendedName>
</protein>
<evidence type="ECO:0000313" key="1">
    <source>
        <dbReference type="EMBL" id="GLQ34933.1"/>
    </source>
</evidence>
<sequence length="454" mass="50712">MAHSPETISAFRYGFGLGQHQPTATPENLIAQLHAADTITQAYPTFGFDAAVAQFSEFARLTKAEKSGDAQAGQQRQQARKDMRKIQEDALRHVFFRAMYSPNQFRERLVHFWLNHFTVSAKNARLSLLVIPFVEEAIRPHIASNFTTLLTQATLHPAMLDYLDQSASIGPNSIAGRRRDRGLNENLARELLELHTLGVNGAYTQTDVRQLAELLTGLRTGRQGMIYQRQWAEPGTEQILGKTYGGDRPQLAHIHEFLDDLARRADTATHITRKLAVHFFSDNPPQDLLAHMASTYRVSGGDLMQVYGAMLTNKHSFSAIGAKVRTPFEYVVSGLRALGITSTEAENYSSRHFRRDITLPMRLMGQVMFRPAGPDGWPEDASAWITPSNLAGRLQWAMQITRATGRSQSLDPRLFLTQALGDLASKQTRFAASNAANRQEALALILASPEFNRR</sequence>
<evidence type="ECO:0000313" key="2">
    <source>
        <dbReference type="Proteomes" id="UP001156694"/>
    </source>
</evidence>
<dbReference type="InterPro" id="IPR014917">
    <property type="entry name" value="DUF1800"/>
</dbReference>
<reference evidence="2" key="1">
    <citation type="journal article" date="2019" name="Int. J. Syst. Evol. Microbiol.">
        <title>The Global Catalogue of Microorganisms (GCM) 10K type strain sequencing project: providing services to taxonomists for standard genome sequencing and annotation.</title>
        <authorList>
            <consortium name="The Broad Institute Genomics Platform"/>
            <consortium name="The Broad Institute Genome Sequencing Center for Infectious Disease"/>
            <person name="Wu L."/>
            <person name="Ma J."/>
        </authorList>
    </citation>
    <scope>NUCLEOTIDE SEQUENCE [LARGE SCALE GENOMIC DNA]</scope>
    <source>
        <strain evidence="2">NBRC 110140</strain>
    </source>
</reference>
<dbReference type="RefSeq" id="WP_284377022.1">
    <property type="nucleotide sequence ID" value="NZ_BSNN01000002.1"/>
</dbReference>
<comment type="caution">
    <text evidence="1">The sequence shown here is derived from an EMBL/GenBank/DDBJ whole genome shotgun (WGS) entry which is preliminary data.</text>
</comment>
<dbReference type="Pfam" id="PF08811">
    <property type="entry name" value="DUF1800"/>
    <property type="match status" value="1"/>
</dbReference>
<organism evidence="1 2">
    <name type="scientific">Amylibacter marinus</name>
    <dbReference type="NCBI Taxonomy" id="1475483"/>
    <lineage>
        <taxon>Bacteria</taxon>
        <taxon>Pseudomonadati</taxon>
        <taxon>Pseudomonadota</taxon>
        <taxon>Alphaproteobacteria</taxon>
        <taxon>Rhodobacterales</taxon>
        <taxon>Paracoccaceae</taxon>
        <taxon>Amylibacter</taxon>
    </lineage>
</organism>
<name>A0ABQ5VV17_9RHOB</name>